<evidence type="ECO:0000313" key="1">
    <source>
        <dbReference type="EMBL" id="MED6196825.1"/>
    </source>
</evidence>
<evidence type="ECO:0000313" key="2">
    <source>
        <dbReference type="Proteomes" id="UP001341840"/>
    </source>
</evidence>
<sequence>MRESWWRIGTRTGSYQFFRRSHQLLVAITFDPELRLTHGLRLRKVLVVLFASIIHATDMSKYWRNGGRYDVIGVEDGRLVLGYLMMRRKSRVIIELGVQGFHEMGIA</sequence>
<organism evidence="1 2">
    <name type="scientific">Stylosanthes scabra</name>
    <dbReference type="NCBI Taxonomy" id="79078"/>
    <lineage>
        <taxon>Eukaryota</taxon>
        <taxon>Viridiplantae</taxon>
        <taxon>Streptophyta</taxon>
        <taxon>Embryophyta</taxon>
        <taxon>Tracheophyta</taxon>
        <taxon>Spermatophyta</taxon>
        <taxon>Magnoliopsida</taxon>
        <taxon>eudicotyledons</taxon>
        <taxon>Gunneridae</taxon>
        <taxon>Pentapetalae</taxon>
        <taxon>rosids</taxon>
        <taxon>fabids</taxon>
        <taxon>Fabales</taxon>
        <taxon>Fabaceae</taxon>
        <taxon>Papilionoideae</taxon>
        <taxon>50 kb inversion clade</taxon>
        <taxon>dalbergioids sensu lato</taxon>
        <taxon>Dalbergieae</taxon>
        <taxon>Pterocarpus clade</taxon>
        <taxon>Stylosanthes</taxon>
    </lineage>
</organism>
<proteinExistence type="predicted"/>
<reference evidence="1 2" key="1">
    <citation type="journal article" date="2023" name="Plants (Basel)">
        <title>Bridging the Gap: Combining Genomics and Transcriptomics Approaches to Understand Stylosanthes scabra, an Orphan Legume from the Brazilian Caatinga.</title>
        <authorList>
            <person name="Ferreira-Neto J.R.C."/>
            <person name="da Silva M.D."/>
            <person name="Binneck E."/>
            <person name="de Melo N.F."/>
            <person name="da Silva R.H."/>
            <person name="de Melo A.L.T.M."/>
            <person name="Pandolfi V."/>
            <person name="Bustamante F.O."/>
            <person name="Brasileiro-Vidal A.C."/>
            <person name="Benko-Iseppon A.M."/>
        </authorList>
    </citation>
    <scope>NUCLEOTIDE SEQUENCE [LARGE SCALE GENOMIC DNA]</scope>
    <source>
        <tissue evidence="1">Leaves</tissue>
    </source>
</reference>
<dbReference type="Proteomes" id="UP001341840">
    <property type="component" value="Unassembled WGS sequence"/>
</dbReference>
<comment type="caution">
    <text evidence="1">The sequence shown here is derived from an EMBL/GenBank/DDBJ whole genome shotgun (WGS) entry which is preliminary data.</text>
</comment>
<gene>
    <name evidence="1" type="ORF">PIB30_050963</name>
</gene>
<name>A0ABU6XI05_9FABA</name>
<accession>A0ABU6XI05</accession>
<keyword evidence="2" id="KW-1185">Reference proteome</keyword>
<dbReference type="EMBL" id="JASCZI010211804">
    <property type="protein sequence ID" value="MED6196825.1"/>
    <property type="molecule type" value="Genomic_DNA"/>
</dbReference>
<protein>
    <submittedName>
        <fullName evidence="1">Uncharacterized protein</fullName>
    </submittedName>
</protein>